<dbReference type="Gramene" id="TraesNOR3B03G01712650.1">
    <property type="protein sequence ID" value="TraesNOR3B03G01712650.1.CDS1"/>
    <property type="gene ID" value="TraesNOR3B03G01712650"/>
</dbReference>
<feature type="transmembrane region" description="Helical" evidence="1">
    <location>
        <begin position="16"/>
        <end position="32"/>
    </location>
</feature>
<sequence length="194" mass="21783">MTIDKEYGNLEEHPCVVAFAAILCLLLFGFTMHDMKRPEYLPEFWVKLPAVEGLERGTGASRPPTFNITLRVNNRDSEPWHFKGPGRVVVAYAGVPLAHADLAEFTVPGEVISSVPIVATSSGLGLPDELYDRMQSQRRRRERVKLAVHVTLDGVRLWCTAILHGQPRGPFVCPILYGPTFDRTDPRQMMFPII</sequence>
<evidence type="ECO:0000256" key="1">
    <source>
        <dbReference type="SAM" id="Phobius"/>
    </source>
</evidence>
<dbReference type="AlphaFoldDB" id="A0A077RUZ0"/>
<name>A0A077RUZ0_WHEAT</name>
<dbReference type="Proteomes" id="UP000019116">
    <property type="component" value="Chromosome 3B"/>
</dbReference>
<dbReference type="ExpressionAtlas" id="A0A077RUZ0">
    <property type="expression patterns" value="differential"/>
</dbReference>
<dbReference type="Gramene" id="TraesPARA_EIv1.0_0962590.1">
    <property type="protein sequence ID" value="TraesPARA_EIv1.0_0962590.1.CDS1"/>
    <property type="gene ID" value="TraesPARA_EIv1.0_0962590"/>
</dbReference>
<dbReference type="Gramene" id="TraesARI3B03G01717760.1">
    <property type="protein sequence ID" value="TraesARI3B03G01717760.1.CDS1"/>
    <property type="gene ID" value="TraesARI3B03G01717760"/>
</dbReference>
<dbReference type="OrthoDB" id="668221at2759"/>
<reference evidence="2" key="1">
    <citation type="submission" date="2018-08" db="EMBL/GenBank/DDBJ databases">
        <authorList>
            <person name="Rossello M."/>
        </authorList>
    </citation>
    <scope>NUCLEOTIDE SEQUENCE [LARGE SCALE GENOMIC DNA]</scope>
    <source>
        <strain evidence="2">cv. Chinese Spring</strain>
    </source>
</reference>
<proteinExistence type="predicted"/>
<keyword evidence="1" id="KW-1133">Transmembrane helix</keyword>
<evidence type="ECO:0008006" key="4">
    <source>
        <dbReference type="Google" id="ProtNLM"/>
    </source>
</evidence>
<protein>
    <recommendedName>
        <fullName evidence="4">Late embryogenesis abundant protein LEA-2 subgroup domain-containing protein</fullName>
    </recommendedName>
</protein>
<keyword evidence="3" id="KW-1185">Reference proteome</keyword>
<dbReference type="Gramene" id="TraesCS3B02G342300.1">
    <property type="protein sequence ID" value="TraesCS3B02G342300.1.cds1"/>
    <property type="gene ID" value="TraesCS3B02G342300"/>
</dbReference>
<evidence type="ECO:0000313" key="2">
    <source>
        <dbReference type="EnsemblPlants" id="TraesCS3B02G342300.1.cds1"/>
    </source>
</evidence>
<dbReference type="Gramene" id="TraesJUL3B03G01703260.1">
    <property type="protein sequence ID" value="TraesJUL3B03G01703260.1.CDS1"/>
    <property type="gene ID" value="TraesJUL3B03G01703260"/>
</dbReference>
<reference evidence="2" key="2">
    <citation type="submission" date="2018-10" db="UniProtKB">
        <authorList>
            <consortium name="EnsemblPlants"/>
        </authorList>
    </citation>
    <scope>IDENTIFICATION</scope>
</reference>
<dbReference type="Gramene" id="TraesCAD_scaffold_000844_01G000100.1">
    <property type="protein sequence ID" value="TraesCAD_scaffold_000844_01G000100.1"/>
    <property type="gene ID" value="TraesCAD_scaffold_000844_01G000100"/>
</dbReference>
<dbReference type="PANTHER" id="PTHR33994:SF11">
    <property type="entry name" value="OS01G0771600 PROTEIN"/>
    <property type="match status" value="1"/>
</dbReference>
<dbReference type="OMA" id="HMVITIA"/>
<dbReference type="STRING" id="4565.A0A077RUZ0"/>
<organism evidence="2">
    <name type="scientific">Triticum aestivum</name>
    <name type="common">Wheat</name>
    <dbReference type="NCBI Taxonomy" id="4565"/>
    <lineage>
        <taxon>Eukaryota</taxon>
        <taxon>Viridiplantae</taxon>
        <taxon>Streptophyta</taxon>
        <taxon>Embryophyta</taxon>
        <taxon>Tracheophyta</taxon>
        <taxon>Spermatophyta</taxon>
        <taxon>Magnoliopsida</taxon>
        <taxon>Liliopsida</taxon>
        <taxon>Poales</taxon>
        <taxon>Poaceae</taxon>
        <taxon>BOP clade</taxon>
        <taxon>Pooideae</taxon>
        <taxon>Triticodae</taxon>
        <taxon>Triticeae</taxon>
        <taxon>Triticinae</taxon>
        <taxon>Triticum</taxon>
    </lineage>
</organism>
<keyword evidence="1" id="KW-0812">Transmembrane</keyword>
<dbReference type="HOGENOM" id="CLU_1346284_0_0_1"/>
<evidence type="ECO:0000313" key="3">
    <source>
        <dbReference type="Proteomes" id="UP000019116"/>
    </source>
</evidence>
<keyword evidence="1" id="KW-0472">Membrane</keyword>
<dbReference type="Gramene" id="TraesROB_scaffold_064601_01G000100.1">
    <property type="protein sequence ID" value="TraesROB_scaffold_064601_01G000100.1"/>
    <property type="gene ID" value="TraesROB_scaffold_064601_01G000100"/>
</dbReference>
<dbReference type="Gramene" id="TraesCS3B03G0870400.1">
    <property type="protein sequence ID" value="TraesCS3B03G0870400.1.CDS1"/>
    <property type="gene ID" value="TraesCS3B03G0870400"/>
</dbReference>
<accession>A0A077RUZ0</accession>
<dbReference type="EnsemblPlants" id="TraesCS3B02G342300.1">
    <property type="protein sequence ID" value="TraesCS3B02G342300.1.cds1"/>
    <property type="gene ID" value="TraesCS3B02G342300"/>
</dbReference>
<dbReference type="PANTHER" id="PTHR33994">
    <property type="entry name" value="OS04G0515000 PROTEIN"/>
    <property type="match status" value="1"/>
</dbReference>